<feature type="region of interest" description="Disordered" evidence="2">
    <location>
        <begin position="232"/>
        <end position="263"/>
    </location>
</feature>
<dbReference type="CDD" id="cd01451">
    <property type="entry name" value="vWA_Magnesium_chelatase"/>
    <property type="match status" value="1"/>
</dbReference>
<comment type="caution">
    <text evidence="4">The sequence shown here is derived from an EMBL/GenBank/DDBJ whole genome shotgun (WGS) entry which is preliminary data.</text>
</comment>
<sequence length="552" mass="58593">MPDLACPVRRAALAIDLLAIDPGLGGLVLRARQGPVRQAVLDRLYRLPLPHRRLHPQTTDETLFGGLDVEATLGTGRVTQRDGLLSSPSTLVLGMAERAPPALAARLATALDGGAGHILVALDEGIDEESCAAALCDRAAFHVDLDGVSPSDLPDLEDPDLTAARARLSATPVTVDLHRQMAELGEMFGIESLRGPLFAIRAARAVAALQDVPLGTEQVEIAVALTFAHRATRLPETQDQQEAEPEEQESREETDASDGRNGQEIPQELLIEATRALVTPDLLDRARIKAMRGATGSGSGAVRKGNRRGRPLPSRPGQLGSGARVDLVATLRAAAPWQPLRRLSAPDRTGLQIRPPDIRLRRYEDRSDRLIIFAVDASGSAALARLGEAKGAIEILLSQAYARRDHVSLVAFRGSDAETLLAPTRSLVRTKRHLADLPGGGGTPLAAGLRAAIEEALAAKRRGLAPTVCILTDGRANVALDGTANRRQASTDAIEMGRLAMLNGIEALVLDCGVRPEQSLKSLAQAMGAPYLPLPRANAERVSNAVSAALRD</sequence>
<dbReference type="PROSITE" id="PS50234">
    <property type="entry name" value="VWFA"/>
    <property type="match status" value="1"/>
</dbReference>
<dbReference type="InterPro" id="IPR002035">
    <property type="entry name" value="VWF_A"/>
</dbReference>
<accession>A0A5J5GF28</accession>
<reference evidence="4 5" key="1">
    <citation type="submission" date="2019-09" db="EMBL/GenBank/DDBJ databases">
        <authorList>
            <person name="Park J.-S."/>
            <person name="Choi H.-J."/>
        </authorList>
    </citation>
    <scope>NUCLEOTIDE SEQUENCE [LARGE SCALE GENOMIC DNA]</scope>
    <source>
        <strain evidence="4 5">176SS1-4</strain>
    </source>
</reference>
<name>A0A5J5GF28_9RHOB</name>
<feature type="region of interest" description="Disordered" evidence="2">
    <location>
        <begin position="293"/>
        <end position="321"/>
    </location>
</feature>
<dbReference type="EMBL" id="VYQE01000004">
    <property type="protein sequence ID" value="KAA9006839.1"/>
    <property type="molecule type" value="Genomic_DNA"/>
</dbReference>
<evidence type="ECO:0000313" key="5">
    <source>
        <dbReference type="Proteomes" id="UP000326554"/>
    </source>
</evidence>
<dbReference type="PANTHER" id="PTHR43473:SF2">
    <property type="entry name" value="MAGNESIUM-CHELATASE SUBUNIT CHLD, CHLOROPLASTIC"/>
    <property type="match status" value="1"/>
</dbReference>
<dbReference type="Proteomes" id="UP000326554">
    <property type="component" value="Unassembled WGS sequence"/>
</dbReference>
<dbReference type="SMART" id="SM00327">
    <property type="entry name" value="VWA"/>
    <property type="match status" value="1"/>
</dbReference>
<organism evidence="4 5">
    <name type="scientific">Histidinibacterium aquaticum</name>
    <dbReference type="NCBI Taxonomy" id="2613962"/>
    <lineage>
        <taxon>Bacteria</taxon>
        <taxon>Pseudomonadati</taxon>
        <taxon>Pseudomonadota</taxon>
        <taxon>Alphaproteobacteria</taxon>
        <taxon>Rhodobacterales</taxon>
        <taxon>Paracoccaceae</taxon>
        <taxon>Histidinibacterium</taxon>
    </lineage>
</organism>
<dbReference type="Gene3D" id="1.10.8.80">
    <property type="entry name" value="Magnesium chelatase subunit I, C-Terminal domain"/>
    <property type="match status" value="1"/>
</dbReference>
<evidence type="ECO:0000256" key="2">
    <source>
        <dbReference type="SAM" id="MobiDB-lite"/>
    </source>
</evidence>
<dbReference type="Pfam" id="PF13519">
    <property type="entry name" value="VWA_2"/>
    <property type="match status" value="1"/>
</dbReference>
<evidence type="ECO:0000313" key="4">
    <source>
        <dbReference type="EMBL" id="KAA9006839.1"/>
    </source>
</evidence>
<dbReference type="NCBIfam" id="NF009943">
    <property type="entry name" value="PRK13406.1"/>
    <property type="match status" value="1"/>
</dbReference>
<feature type="compositionally biased region" description="Acidic residues" evidence="2">
    <location>
        <begin position="239"/>
        <end position="250"/>
    </location>
</feature>
<evidence type="ECO:0000259" key="3">
    <source>
        <dbReference type="PROSITE" id="PS50234"/>
    </source>
</evidence>
<dbReference type="AlphaFoldDB" id="A0A5J5GF28"/>
<feature type="domain" description="VWFA" evidence="3">
    <location>
        <begin position="370"/>
        <end position="552"/>
    </location>
</feature>
<dbReference type="InterPro" id="IPR041702">
    <property type="entry name" value="BchD/ChlD_VWA"/>
</dbReference>
<dbReference type="Gene3D" id="3.40.50.410">
    <property type="entry name" value="von Willebrand factor, type A domain"/>
    <property type="match status" value="1"/>
</dbReference>
<dbReference type="Pfam" id="PF17863">
    <property type="entry name" value="AAA_lid_2"/>
    <property type="match status" value="1"/>
</dbReference>
<evidence type="ECO:0000256" key="1">
    <source>
        <dbReference type="ARBA" id="ARBA00005799"/>
    </source>
</evidence>
<protein>
    <submittedName>
        <fullName evidence="4">Magnesium chelatase subunit D</fullName>
    </submittedName>
</protein>
<dbReference type="SUPFAM" id="SSF53300">
    <property type="entry name" value="vWA-like"/>
    <property type="match status" value="1"/>
</dbReference>
<gene>
    <name evidence="4" type="ORF">F3S47_13765</name>
</gene>
<proteinExistence type="inferred from homology"/>
<comment type="similarity">
    <text evidence="1">Belongs to the Mg-chelatase subunits D/I family.</text>
</comment>
<dbReference type="RefSeq" id="WP_150445857.1">
    <property type="nucleotide sequence ID" value="NZ_VYQE01000004.1"/>
</dbReference>
<dbReference type="InterPro" id="IPR036465">
    <property type="entry name" value="vWFA_dom_sf"/>
</dbReference>
<dbReference type="InterPro" id="IPR041628">
    <property type="entry name" value="ChlI/MoxR_AAA_lid"/>
</dbReference>
<keyword evidence="5" id="KW-1185">Reference proteome</keyword>
<dbReference type="PANTHER" id="PTHR43473">
    <property type="entry name" value="MAGNESIUM-CHELATASE SUBUNIT CHLD, CHLOROPLASTIC"/>
    <property type="match status" value="1"/>
</dbReference>